<dbReference type="Proteomes" id="UP001596157">
    <property type="component" value="Unassembled WGS sequence"/>
</dbReference>
<dbReference type="EMBL" id="JBHSKF010000009">
    <property type="protein sequence ID" value="MFC5289089.1"/>
    <property type="molecule type" value="Genomic_DNA"/>
</dbReference>
<dbReference type="PANTHER" id="PTHR43464">
    <property type="entry name" value="METHYLTRANSFERASE"/>
    <property type="match status" value="1"/>
</dbReference>
<dbReference type="RefSeq" id="WP_378248932.1">
    <property type="nucleotide sequence ID" value="NZ_JBHSKF010000009.1"/>
</dbReference>
<accession>A0ABW0EP34</accession>
<dbReference type="InterPro" id="IPR029063">
    <property type="entry name" value="SAM-dependent_MTases_sf"/>
</dbReference>
<name>A0ABW0EP34_9PSEU</name>
<evidence type="ECO:0000313" key="6">
    <source>
        <dbReference type="Proteomes" id="UP001596157"/>
    </source>
</evidence>
<evidence type="ECO:0000256" key="1">
    <source>
        <dbReference type="ARBA" id="ARBA00022603"/>
    </source>
</evidence>
<keyword evidence="2" id="KW-0808">Transferase</keyword>
<organism evidence="5 6">
    <name type="scientific">Actinokineospora guangxiensis</name>
    <dbReference type="NCBI Taxonomy" id="1490288"/>
    <lineage>
        <taxon>Bacteria</taxon>
        <taxon>Bacillati</taxon>
        <taxon>Actinomycetota</taxon>
        <taxon>Actinomycetes</taxon>
        <taxon>Pseudonocardiales</taxon>
        <taxon>Pseudonocardiaceae</taxon>
        <taxon>Actinokineospora</taxon>
    </lineage>
</organism>
<evidence type="ECO:0000313" key="5">
    <source>
        <dbReference type="EMBL" id="MFC5289089.1"/>
    </source>
</evidence>
<dbReference type="PANTHER" id="PTHR43464:SF19">
    <property type="entry name" value="UBIQUINONE BIOSYNTHESIS O-METHYLTRANSFERASE, MITOCHONDRIAL"/>
    <property type="match status" value="1"/>
</dbReference>
<feature type="domain" description="Methyltransferase" evidence="4">
    <location>
        <begin position="42"/>
        <end position="132"/>
    </location>
</feature>
<keyword evidence="3" id="KW-0949">S-adenosyl-L-methionine</keyword>
<dbReference type="GO" id="GO:0008168">
    <property type="term" value="F:methyltransferase activity"/>
    <property type="evidence" value="ECO:0007669"/>
    <property type="project" value="UniProtKB-KW"/>
</dbReference>
<sequence>MYDDIADIWDPVYRARGRDYAGEVGQVLDAIRHRGPLGESLLDVACGTGEHLAHFGDHFPHVEGVELSEGMIAVGKRRRPELTLTHGDMRTFDLGRTFDVITCMFSSIGHAVDTDELAATLTRFGAHLAPGGVLVVEPWWFPSTFVDGYVTGDVLDVDGQTMARVSHSSREGNYSRVRVHYVVAGAAEGLRHVTEDLRITLFTKEEYLRGFERAGLAVEYVEGGPSGRGLFIAEHP</sequence>
<dbReference type="CDD" id="cd02440">
    <property type="entry name" value="AdoMet_MTases"/>
    <property type="match status" value="1"/>
</dbReference>
<dbReference type="SUPFAM" id="SSF53335">
    <property type="entry name" value="S-adenosyl-L-methionine-dependent methyltransferases"/>
    <property type="match status" value="1"/>
</dbReference>
<keyword evidence="6" id="KW-1185">Reference proteome</keyword>
<evidence type="ECO:0000259" key="4">
    <source>
        <dbReference type="Pfam" id="PF13649"/>
    </source>
</evidence>
<gene>
    <name evidence="5" type="ORF">ACFPM7_18725</name>
</gene>
<evidence type="ECO:0000256" key="2">
    <source>
        <dbReference type="ARBA" id="ARBA00022679"/>
    </source>
</evidence>
<dbReference type="Gene3D" id="3.40.50.150">
    <property type="entry name" value="Vaccinia Virus protein VP39"/>
    <property type="match status" value="1"/>
</dbReference>
<dbReference type="Gene3D" id="2.20.130.10">
    <property type="entry name" value="CAC2371-like domains"/>
    <property type="match status" value="1"/>
</dbReference>
<reference evidence="6" key="1">
    <citation type="journal article" date="2019" name="Int. J. Syst. Evol. Microbiol.">
        <title>The Global Catalogue of Microorganisms (GCM) 10K type strain sequencing project: providing services to taxonomists for standard genome sequencing and annotation.</title>
        <authorList>
            <consortium name="The Broad Institute Genomics Platform"/>
            <consortium name="The Broad Institute Genome Sequencing Center for Infectious Disease"/>
            <person name="Wu L."/>
            <person name="Ma J."/>
        </authorList>
    </citation>
    <scope>NUCLEOTIDE SEQUENCE [LARGE SCALE GENOMIC DNA]</scope>
    <source>
        <strain evidence="6">CCUG 59778</strain>
    </source>
</reference>
<keyword evidence="1 5" id="KW-0489">Methyltransferase</keyword>
<dbReference type="Pfam" id="PF13649">
    <property type="entry name" value="Methyltransf_25"/>
    <property type="match status" value="1"/>
</dbReference>
<dbReference type="InterPro" id="IPR041698">
    <property type="entry name" value="Methyltransf_25"/>
</dbReference>
<dbReference type="GO" id="GO:0032259">
    <property type="term" value="P:methylation"/>
    <property type="evidence" value="ECO:0007669"/>
    <property type="project" value="UniProtKB-KW"/>
</dbReference>
<proteinExistence type="predicted"/>
<comment type="caution">
    <text evidence="5">The sequence shown here is derived from an EMBL/GenBank/DDBJ whole genome shotgun (WGS) entry which is preliminary data.</text>
</comment>
<evidence type="ECO:0000256" key="3">
    <source>
        <dbReference type="ARBA" id="ARBA00022691"/>
    </source>
</evidence>
<protein>
    <submittedName>
        <fullName evidence="5">Class I SAM-dependent methyltransferase</fullName>
    </submittedName>
</protein>